<reference evidence="1" key="2">
    <citation type="journal article" date="2020" name="Nat. Commun.">
        <title>Large-scale genome sequencing of mycorrhizal fungi provides insights into the early evolution of symbiotic traits.</title>
        <authorList>
            <person name="Miyauchi S."/>
            <person name="Kiss E."/>
            <person name="Kuo A."/>
            <person name="Drula E."/>
            <person name="Kohler A."/>
            <person name="Sanchez-Garcia M."/>
            <person name="Morin E."/>
            <person name="Andreopoulos B."/>
            <person name="Barry K.W."/>
            <person name="Bonito G."/>
            <person name="Buee M."/>
            <person name="Carver A."/>
            <person name="Chen C."/>
            <person name="Cichocki N."/>
            <person name="Clum A."/>
            <person name="Culley D."/>
            <person name="Crous P.W."/>
            <person name="Fauchery L."/>
            <person name="Girlanda M."/>
            <person name="Hayes R.D."/>
            <person name="Keri Z."/>
            <person name="LaButti K."/>
            <person name="Lipzen A."/>
            <person name="Lombard V."/>
            <person name="Magnuson J."/>
            <person name="Maillard F."/>
            <person name="Murat C."/>
            <person name="Nolan M."/>
            <person name="Ohm R.A."/>
            <person name="Pangilinan J."/>
            <person name="Pereira M.F."/>
            <person name="Perotto S."/>
            <person name="Peter M."/>
            <person name="Pfister S."/>
            <person name="Riley R."/>
            <person name="Sitrit Y."/>
            <person name="Stielow J.B."/>
            <person name="Szollosi G."/>
            <person name="Zifcakova L."/>
            <person name="Stursova M."/>
            <person name="Spatafora J.W."/>
            <person name="Tedersoo L."/>
            <person name="Vaario L.M."/>
            <person name="Yamada A."/>
            <person name="Yan M."/>
            <person name="Wang P."/>
            <person name="Xu J."/>
            <person name="Bruns T."/>
            <person name="Baldrian P."/>
            <person name="Vilgalys R."/>
            <person name="Dunand C."/>
            <person name="Henrissat B."/>
            <person name="Grigoriev I.V."/>
            <person name="Hibbett D."/>
            <person name="Nagy L.G."/>
            <person name="Martin F.M."/>
        </authorList>
    </citation>
    <scope>NUCLEOTIDE SEQUENCE</scope>
    <source>
        <strain evidence="1">P2</strain>
    </source>
</reference>
<comment type="caution">
    <text evidence="1">The sequence shown here is derived from an EMBL/GenBank/DDBJ whole genome shotgun (WGS) entry which is preliminary data.</text>
</comment>
<sequence length="374" mass="41433">MPSRAALSPVPTSNTLKDRPASGKENAPTKEPRVFKPKPLNENSLVRTPSEGRLKKPVGPRKPPPTLTPEKKRKTAGSENMISPKKPPTTITRGALANLSNTKANPNVLGAKSRNSNAQSAFTSPDQITSFFTSPDTTELSMNLNIHGDSYASESVWLNRTTETTGKSQNESSFASLGKGSVKERWMDWERERERLREMDKDKIRETDDEDTNQLRRSIMIVMSEPEPDIDVPLETDLDATLEFAPVFRSSEECSRHSVVLEREENVVHASAMVEEKEKEVENAIGMRRESQGSRILQTLLAAEPVTVITPRVQPGMFRIVQTLRIPMIPSPEPETEQQLDHPPGLKNGLPVPRLLFGSGLSVLKQSVKASIGD</sequence>
<name>A0ACB6Z6M2_THEGA</name>
<keyword evidence="2" id="KW-1185">Reference proteome</keyword>
<proteinExistence type="predicted"/>
<reference evidence="1" key="1">
    <citation type="submission" date="2019-10" db="EMBL/GenBank/DDBJ databases">
        <authorList>
            <consortium name="DOE Joint Genome Institute"/>
            <person name="Kuo A."/>
            <person name="Miyauchi S."/>
            <person name="Kiss E."/>
            <person name="Drula E."/>
            <person name="Kohler A."/>
            <person name="Sanchez-Garcia M."/>
            <person name="Andreopoulos B."/>
            <person name="Barry K.W."/>
            <person name="Bonito G."/>
            <person name="Buee M."/>
            <person name="Carver A."/>
            <person name="Chen C."/>
            <person name="Cichocki N."/>
            <person name="Clum A."/>
            <person name="Culley D."/>
            <person name="Crous P.W."/>
            <person name="Fauchery L."/>
            <person name="Girlanda M."/>
            <person name="Hayes R."/>
            <person name="Keri Z."/>
            <person name="Labutti K."/>
            <person name="Lipzen A."/>
            <person name="Lombard V."/>
            <person name="Magnuson J."/>
            <person name="Maillard F."/>
            <person name="Morin E."/>
            <person name="Murat C."/>
            <person name="Nolan M."/>
            <person name="Ohm R."/>
            <person name="Pangilinan J."/>
            <person name="Pereira M."/>
            <person name="Perotto S."/>
            <person name="Peter M."/>
            <person name="Riley R."/>
            <person name="Sitrit Y."/>
            <person name="Stielow B."/>
            <person name="Szollosi G."/>
            <person name="Zifcakova L."/>
            <person name="Stursova M."/>
            <person name="Spatafora J.W."/>
            <person name="Tedersoo L."/>
            <person name="Vaario L.-M."/>
            <person name="Yamada A."/>
            <person name="Yan M."/>
            <person name="Wang P."/>
            <person name="Xu J."/>
            <person name="Bruns T."/>
            <person name="Baldrian P."/>
            <person name="Vilgalys R."/>
            <person name="Henrissat B."/>
            <person name="Grigoriev I.V."/>
            <person name="Hibbett D."/>
            <person name="Nagy L.G."/>
            <person name="Martin F.M."/>
        </authorList>
    </citation>
    <scope>NUCLEOTIDE SEQUENCE</scope>
    <source>
        <strain evidence="1">P2</strain>
    </source>
</reference>
<gene>
    <name evidence="1" type="ORF">BDM02DRAFT_694689</name>
</gene>
<dbReference type="Proteomes" id="UP000886501">
    <property type="component" value="Unassembled WGS sequence"/>
</dbReference>
<evidence type="ECO:0000313" key="1">
    <source>
        <dbReference type="EMBL" id="KAF9645154.1"/>
    </source>
</evidence>
<protein>
    <submittedName>
        <fullName evidence="1">Uncharacterized protein</fullName>
    </submittedName>
</protein>
<organism evidence="1 2">
    <name type="scientific">Thelephora ganbajun</name>
    <name type="common">Ganba fungus</name>
    <dbReference type="NCBI Taxonomy" id="370292"/>
    <lineage>
        <taxon>Eukaryota</taxon>
        <taxon>Fungi</taxon>
        <taxon>Dikarya</taxon>
        <taxon>Basidiomycota</taxon>
        <taxon>Agaricomycotina</taxon>
        <taxon>Agaricomycetes</taxon>
        <taxon>Thelephorales</taxon>
        <taxon>Thelephoraceae</taxon>
        <taxon>Thelephora</taxon>
    </lineage>
</organism>
<evidence type="ECO:0000313" key="2">
    <source>
        <dbReference type="Proteomes" id="UP000886501"/>
    </source>
</evidence>
<accession>A0ACB6Z6M2</accession>
<dbReference type="EMBL" id="MU118102">
    <property type="protein sequence ID" value="KAF9645154.1"/>
    <property type="molecule type" value="Genomic_DNA"/>
</dbReference>